<proteinExistence type="predicted"/>
<reference evidence="1 2" key="1">
    <citation type="submission" date="2015-09" db="EMBL/GenBank/DDBJ databases">
        <authorList>
            <consortium name="Pathogen Informatics"/>
        </authorList>
    </citation>
    <scope>NUCLEOTIDE SEQUENCE [LARGE SCALE GENOMIC DNA]</scope>
    <source>
        <strain evidence="1 2">2789STDY5608872</strain>
    </source>
</reference>
<evidence type="ECO:0000313" key="2">
    <source>
        <dbReference type="Proteomes" id="UP000095591"/>
    </source>
</evidence>
<gene>
    <name evidence="1" type="ORF">ERS852429_02622</name>
</gene>
<protein>
    <submittedName>
        <fullName evidence="1">Uncharacterized protein</fullName>
    </submittedName>
</protein>
<name>A0A173V6C4_PARDI</name>
<organism evidence="1 2">
    <name type="scientific">Parabacteroides distasonis</name>
    <dbReference type="NCBI Taxonomy" id="823"/>
    <lineage>
        <taxon>Bacteria</taxon>
        <taxon>Pseudomonadati</taxon>
        <taxon>Bacteroidota</taxon>
        <taxon>Bacteroidia</taxon>
        <taxon>Bacteroidales</taxon>
        <taxon>Tannerellaceae</taxon>
        <taxon>Parabacteroides</taxon>
    </lineage>
</organism>
<dbReference type="AlphaFoldDB" id="A0A173V6C4"/>
<dbReference type="Proteomes" id="UP000095591">
    <property type="component" value="Unassembled WGS sequence"/>
</dbReference>
<accession>A0A173V6C4</accession>
<sequence>MEQEEVKGEVVKTLLKFKESKRNGDLIGFVYVNKKGDLFGVREEDPKHREKKVCILSVTIDKASVKPNVLYEVTLSDMPNYRGYIVETISLVKHKAKVYTDISKKECQAILAYGNKTIYYNPLKGKSPFSSTSEGALSLVNGIGCIANKSEAIKEFKKAINAVDEYISLLPKGKVETLISPKCFYQTIVSFGKRKIIYNPFDGKPHESDLSRVLKRIDNVLELTNKKEVKEAVLRSAKDVNRHMEADGYILPKQAI</sequence>
<evidence type="ECO:0000313" key="1">
    <source>
        <dbReference type="EMBL" id="CUN22206.1"/>
    </source>
</evidence>
<dbReference type="EMBL" id="CYXP01000006">
    <property type="protein sequence ID" value="CUN22206.1"/>
    <property type="molecule type" value="Genomic_DNA"/>
</dbReference>
<dbReference type="RefSeq" id="WP_057319507.1">
    <property type="nucleotide sequence ID" value="NZ_CYXP01000006.1"/>
</dbReference>